<keyword evidence="8" id="KW-0496">Mitochondrion</keyword>
<keyword evidence="7" id="KW-0443">Lipid metabolism</keyword>
<dbReference type="InterPro" id="IPR006176">
    <property type="entry name" value="3-OHacyl-CoA_DH_NAD-bd"/>
</dbReference>
<comment type="similarity">
    <text evidence="3">Belongs to the 3-hydroxyacyl-CoA dehydrogenase family.</text>
</comment>
<evidence type="ECO:0000256" key="8">
    <source>
        <dbReference type="ARBA" id="ARBA00023128"/>
    </source>
</evidence>
<evidence type="ECO:0000256" key="4">
    <source>
        <dbReference type="ARBA" id="ARBA00022832"/>
    </source>
</evidence>
<keyword evidence="5" id="KW-0560">Oxidoreductase</keyword>
<evidence type="ECO:0000256" key="5">
    <source>
        <dbReference type="ARBA" id="ARBA00023002"/>
    </source>
</evidence>
<dbReference type="InterPro" id="IPR052242">
    <property type="entry name" value="Mito_3-hydroxyacyl-CoA_DH"/>
</dbReference>
<reference evidence="14" key="1">
    <citation type="submission" date="2022-11" db="UniProtKB">
        <authorList>
            <consortium name="WormBaseParasite"/>
        </authorList>
    </citation>
    <scope>IDENTIFICATION</scope>
</reference>
<evidence type="ECO:0000313" key="13">
    <source>
        <dbReference type="Proteomes" id="UP000887578"/>
    </source>
</evidence>
<evidence type="ECO:0000256" key="10">
    <source>
        <dbReference type="PIRSR" id="PIRSR000105-1"/>
    </source>
</evidence>
<comment type="subcellular location">
    <subcellularLocation>
        <location evidence="1">Mitochondrion matrix</location>
    </subcellularLocation>
</comment>
<accession>A0A914Q037</accession>
<dbReference type="PANTHER" id="PTHR43561">
    <property type="match status" value="1"/>
</dbReference>
<evidence type="ECO:0000256" key="6">
    <source>
        <dbReference type="ARBA" id="ARBA00023027"/>
    </source>
</evidence>
<sequence>MSGFKNITVFGAGLMGAGIAQVCLQSGFKVVLVDVKIEYIQKAVEQMKQRFLKQAIKKFPQNPDQQRKYVRGLLERLRMITNPNQAVIEADLVIEAVIENLEIKQNLFSNIEKHAPKHCIFATNTSSLLLKDIGAKMEAKDRFGGLHFFSPVPVMALVEVIKTDKFSDINLQKLINFVKEIDKTPIVCKDTPGFIVNRLLIPFQAEAMGLVERGIATPEDVDKAVTLGLMFPIGPFRLADFVGLDVGKAIQDGWRKHYPNEVNLPKSTLMEKLVSEGKLGKKTGEGFYKYKSKI</sequence>
<feature type="domain" description="3-hydroxyacyl-CoA dehydrogenase NAD binding" evidence="12">
    <location>
        <begin position="6"/>
        <end position="191"/>
    </location>
</feature>
<dbReference type="FunFam" id="3.40.50.720:FF:000009">
    <property type="entry name" value="Fatty oxidation complex, alpha subunit"/>
    <property type="match status" value="1"/>
</dbReference>
<dbReference type="InterPro" id="IPR022694">
    <property type="entry name" value="3-OHacyl-CoA_DH"/>
</dbReference>
<keyword evidence="4" id="KW-0276">Fatty acid metabolism</keyword>
<dbReference type="PANTHER" id="PTHR43561:SF3">
    <property type="entry name" value="HYDROXYACYL-COENZYME A DEHYDROGENASE, MITOCHONDRIAL"/>
    <property type="match status" value="1"/>
</dbReference>
<comment type="catalytic activity">
    <reaction evidence="9">
        <text>a (3S)-3-hydroxyacyl-CoA + NAD(+) = a 3-oxoacyl-CoA + NADH + H(+)</text>
        <dbReference type="Rhea" id="RHEA:22432"/>
        <dbReference type="ChEBI" id="CHEBI:15378"/>
        <dbReference type="ChEBI" id="CHEBI:57318"/>
        <dbReference type="ChEBI" id="CHEBI:57540"/>
        <dbReference type="ChEBI" id="CHEBI:57945"/>
        <dbReference type="ChEBI" id="CHEBI:90726"/>
        <dbReference type="EC" id="1.1.1.35"/>
    </reaction>
</comment>
<feature type="site" description="Important for catalytic activity" evidence="10">
    <location>
        <position position="147"/>
    </location>
</feature>
<dbReference type="Pfam" id="PF02737">
    <property type="entry name" value="3HCDH_N"/>
    <property type="match status" value="1"/>
</dbReference>
<dbReference type="GO" id="GO:0006635">
    <property type="term" value="P:fatty acid beta-oxidation"/>
    <property type="evidence" value="ECO:0007669"/>
    <property type="project" value="TreeGrafter"/>
</dbReference>
<evidence type="ECO:0000259" key="12">
    <source>
        <dbReference type="Pfam" id="PF02737"/>
    </source>
</evidence>
<evidence type="ECO:0000256" key="7">
    <source>
        <dbReference type="ARBA" id="ARBA00023098"/>
    </source>
</evidence>
<name>A0A914Q037_9BILA</name>
<dbReference type="SUPFAM" id="SSF51735">
    <property type="entry name" value="NAD(P)-binding Rossmann-fold domains"/>
    <property type="match status" value="1"/>
</dbReference>
<dbReference type="AlphaFoldDB" id="A0A914Q037"/>
<proteinExistence type="inferred from homology"/>
<comment type="pathway">
    <text evidence="2">Lipid metabolism; fatty acid beta-oxidation.</text>
</comment>
<evidence type="ECO:0000259" key="11">
    <source>
        <dbReference type="Pfam" id="PF00725"/>
    </source>
</evidence>
<protein>
    <submittedName>
        <fullName evidence="14">3-hydroxyacyl-CoA dehydrogenase family protein</fullName>
    </submittedName>
</protein>
<dbReference type="GO" id="GO:0005759">
    <property type="term" value="C:mitochondrial matrix"/>
    <property type="evidence" value="ECO:0007669"/>
    <property type="project" value="UniProtKB-SubCell"/>
</dbReference>
<dbReference type="GO" id="GO:0070403">
    <property type="term" value="F:NAD+ binding"/>
    <property type="evidence" value="ECO:0007669"/>
    <property type="project" value="InterPro"/>
</dbReference>
<dbReference type="PIRSF" id="PIRSF000105">
    <property type="entry name" value="HCDH"/>
    <property type="match status" value="1"/>
</dbReference>
<keyword evidence="13" id="KW-1185">Reference proteome</keyword>
<dbReference type="InterPro" id="IPR006108">
    <property type="entry name" value="3HC_DH_C"/>
</dbReference>
<keyword evidence="6" id="KW-0520">NAD</keyword>
<dbReference type="InterPro" id="IPR008927">
    <property type="entry name" value="6-PGluconate_DH-like_C_sf"/>
</dbReference>
<dbReference type="Pfam" id="PF00725">
    <property type="entry name" value="3HCDH"/>
    <property type="match status" value="1"/>
</dbReference>
<dbReference type="InterPro" id="IPR013328">
    <property type="entry name" value="6PGD_dom2"/>
</dbReference>
<dbReference type="SUPFAM" id="SSF48179">
    <property type="entry name" value="6-phosphogluconate dehydrogenase C-terminal domain-like"/>
    <property type="match status" value="1"/>
</dbReference>
<organism evidence="13 14">
    <name type="scientific">Panagrolaimus davidi</name>
    <dbReference type="NCBI Taxonomy" id="227884"/>
    <lineage>
        <taxon>Eukaryota</taxon>
        <taxon>Metazoa</taxon>
        <taxon>Ecdysozoa</taxon>
        <taxon>Nematoda</taxon>
        <taxon>Chromadorea</taxon>
        <taxon>Rhabditida</taxon>
        <taxon>Tylenchina</taxon>
        <taxon>Panagrolaimomorpha</taxon>
        <taxon>Panagrolaimoidea</taxon>
        <taxon>Panagrolaimidae</taxon>
        <taxon>Panagrolaimus</taxon>
    </lineage>
</organism>
<dbReference type="WBParaSite" id="PDA_v2.g245.t1">
    <property type="protein sequence ID" value="PDA_v2.g245.t1"/>
    <property type="gene ID" value="PDA_v2.g245"/>
</dbReference>
<dbReference type="Gene3D" id="3.40.50.720">
    <property type="entry name" value="NAD(P)-binding Rossmann-like Domain"/>
    <property type="match status" value="1"/>
</dbReference>
<evidence type="ECO:0000256" key="3">
    <source>
        <dbReference type="ARBA" id="ARBA00009463"/>
    </source>
</evidence>
<evidence type="ECO:0000313" key="14">
    <source>
        <dbReference type="WBParaSite" id="PDA_v2.g245.t1"/>
    </source>
</evidence>
<dbReference type="GO" id="GO:0003857">
    <property type="term" value="F:(3S)-3-hydroxyacyl-CoA dehydrogenase (NAD+) activity"/>
    <property type="evidence" value="ECO:0007669"/>
    <property type="project" value="UniProtKB-EC"/>
</dbReference>
<evidence type="ECO:0000256" key="9">
    <source>
        <dbReference type="ARBA" id="ARBA00049556"/>
    </source>
</evidence>
<evidence type="ECO:0000256" key="1">
    <source>
        <dbReference type="ARBA" id="ARBA00004305"/>
    </source>
</evidence>
<dbReference type="Gene3D" id="1.10.1040.10">
    <property type="entry name" value="N-(1-d-carboxylethyl)-l-norvaline Dehydrogenase, domain 2"/>
    <property type="match status" value="1"/>
</dbReference>
<dbReference type="Proteomes" id="UP000887578">
    <property type="component" value="Unplaced"/>
</dbReference>
<evidence type="ECO:0000256" key="2">
    <source>
        <dbReference type="ARBA" id="ARBA00005005"/>
    </source>
</evidence>
<feature type="domain" description="3-hydroxyacyl-CoA dehydrogenase C-terminal" evidence="11">
    <location>
        <begin position="193"/>
        <end position="290"/>
    </location>
</feature>
<dbReference type="InterPro" id="IPR036291">
    <property type="entry name" value="NAD(P)-bd_dom_sf"/>
</dbReference>